<dbReference type="CDD" id="cd04182">
    <property type="entry name" value="GT_2_like_f"/>
    <property type="match status" value="1"/>
</dbReference>
<dbReference type="GO" id="GO:0016779">
    <property type="term" value="F:nucleotidyltransferase activity"/>
    <property type="evidence" value="ECO:0007669"/>
    <property type="project" value="UniProtKB-ARBA"/>
</dbReference>
<dbReference type="SUPFAM" id="SSF53448">
    <property type="entry name" value="Nucleotide-diphospho-sugar transferases"/>
    <property type="match status" value="1"/>
</dbReference>
<accession>A0YBW9</accession>
<evidence type="ECO:0000313" key="4">
    <source>
        <dbReference type="Proteomes" id="UP000004931"/>
    </source>
</evidence>
<comment type="caution">
    <text evidence="3">The sequence shown here is derived from an EMBL/GenBank/DDBJ whole genome shotgun (WGS) entry which is preliminary data.</text>
</comment>
<evidence type="ECO:0000259" key="2">
    <source>
        <dbReference type="Pfam" id="PF12804"/>
    </source>
</evidence>
<dbReference type="EMBL" id="AAVT01000002">
    <property type="protein sequence ID" value="EAW32049.1"/>
    <property type="molecule type" value="Genomic_DNA"/>
</dbReference>
<name>A0YBW9_9GAMM</name>
<dbReference type="eggNOG" id="COG2068">
    <property type="taxonomic scope" value="Bacteria"/>
</dbReference>
<dbReference type="InterPro" id="IPR029044">
    <property type="entry name" value="Nucleotide-diphossugar_trans"/>
</dbReference>
<dbReference type="AlphaFoldDB" id="A0YBW9"/>
<protein>
    <recommendedName>
        <fullName evidence="2">MobA-like NTP transferase domain-containing protein</fullName>
    </recommendedName>
</protein>
<proteinExistence type="predicted"/>
<dbReference type="OrthoDB" id="5298023at2"/>
<dbReference type="InterPro" id="IPR025877">
    <property type="entry name" value="MobA-like_NTP_Trfase"/>
</dbReference>
<dbReference type="Pfam" id="PF12804">
    <property type="entry name" value="NTP_transf_3"/>
    <property type="match status" value="1"/>
</dbReference>
<reference evidence="3 4" key="1">
    <citation type="journal article" date="2010" name="J. Bacteriol.">
        <title>Genome sequence of the oligotrophic marine Gammaproteobacterium HTCC2143, isolated from the Oregon Coast.</title>
        <authorList>
            <person name="Oh H.M."/>
            <person name="Kang I."/>
            <person name="Ferriera S."/>
            <person name="Giovannoni S.J."/>
            <person name="Cho J.C."/>
        </authorList>
    </citation>
    <scope>NUCLEOTIDE SEQUENCE [LARGE SCALE GENOMIC DNA]</scope>
    <source>
        <strain evidence="3 4">HTCC2143</strain>
    </source>
</reference>
<dbReference type="Proteomes" id="UP000004931">
    <property type="component" value="Unassembled WGS sequence"/>
</dbReference>
<keyword evidence="1" id="KW-0460">Magnesium</keyword>
<keyword evidence="4" id="KW-1185">Reference proteome</keyword>
<organism evidence="3 4">
    <name type="scientific">marine gamma proteobacterium HTCC2143</name>
    <dbReference type="NCBI Taxonomy" id="247633"/>
    <lineage>
        <taxon>Bacteria</taxon>
        <taxon>Pseudomonadati</taxon>
        <taxon>Pseudomonadota</taxon>
        <taxon>Gammaproteobacteria</taxon>
        <taxon>Cellvibrionales</taxon>
        <taxon>Spongiibacteraceae</taxon>
        <taxon>BD1-7 clade</taxon>
    </lineage>
</organism>
<gene>
    <name evidence="3" type="ORF">GP2143_06345</name>
</gene>
<dbReference type="PANTHER" id="PTHR43777:SF1">
    <property type="entry name" value="MOLYBDENUM COFACTOR CYTIDYLYLTRANSFERASE"/>
    <property type="match status" value="1"/>
</dbReference>
<dbReference type="STRING" id="247633.GP2143_06345"/>
<evidence type="ECO:0000256" key="1">
    <source>
        <dbReference type="ARBA" id="ARBA00022842"/>
    </source>
</evidence>
<evidence type="ECO:0000313" key="3">
    <source>
        <dbReference type="EMBL" id="EAW32049.1"/>
    </source>
</evidence>
<dbReference type="Gene3D" id="3.90.550.10">
    <property type="entry name" value="Spore Coat Polysaccharide Biosynthesis Protein SpsA, Chain A"/>
    <property type="match status" value="1"/>
</dbReference>
<dbReference type="PANTHER" id="PTHR43777">
    <property type="entry name" value="MOLYBDENUM COFACTOR CYTIDYLYLTRANSFERASE"/>
    <property type="match status" value="1"/>
</dbReference>
<sequence>MPKPNEPILVALVLAAGSSRRFGSDKRLFAYNGTPLLQRSLVIPIQLGLATTVVLKPTDELFLPSLLGCYLHHPLLKVVYADDALLGMGHSLSAGIRSILQSSKSVEGALVFLADMPSLEVKTVRDIIRRFDSNKIVVPTYMATNGSLKAGHPVLFSRPWLKQLQKLSGDNGAKELLKKNPENIINVALDDKGIFLDIDHPAEVPGAKT</sequence>
<feature type="domain" description="MobA-like NTP transferase" evidence="2">
    <location>
        <begin position="11"/>
        <end position="180"/>
    </location>
</feature>